<evidence type="ECO:0000256" key="1">
    <source>
        <dbReference type="SAM" id="MobiDB-lite"/>
    </source>
</evidence>
<sequence length="361" mass="41829">MGENTTDDIYKENYILLLNLKLVGDNINVKTLYNPRMSSKENDKDSPLYVNIYNEYNLSDLAAKTEKPKTKERKKKYDEYEDETAVTNFVIKVKNDNGEDVIKKDTILRKNDKSFIEEGPGIFFNRTIPGTSASFFSNILYDGIPDDDGNETLKRITNPDDIAKDGTTAKDRDNIKIRAIVNNNIAFIVKCIFGQYSTILHNGKKYKILSDPKVAKLESHAIKYQQYDGGRPPPITYKLTYFDDGSRVNSINVSGIKTFLRTMVRLNVVEVDADIDKETLSCSDNKTRISDLFDELFPGFIRKLTKKKRKYSEQFDYQDVEKINSRWDGRMRGGKKIKRKTRRKYKKAKHSSYIKKKKRLH</sequence>
<dbReference type="EMBL" id="MN739225">
    <property type="protein sequence ID" value="QHS94466.1"/>
    <property type="molecule type" value="Genomic_DNA"/>
</dbReference>
<feature type="compositionally biased region" description="Basic residues" evidence="1">
    <location>
        <begin position="332"/>
        <end position="361"/>
    </location>
</feature>
<accession>A0A6C0BQK0</accession>
<evidence type="ECO:0000313" key="2">
    <source>
        <dbReference type="EMBL" id="QHS94466.1"/>
    </source>
</evidence>
<proteinExistence type="predicted"/>
<reference evidence="2" key="1">
    <citation type="journal article" date="2020" name="Nature">
        <title>Giant virus diversity and host interactions through global metagenomics.</title>
        <authorList>
            <person name="Schulz F."/>
            <person name="Roux S."/>
            <person name="Paez-Espino D."/>
            <person name="Jungbluth S."/>
            <person name="Walsh D.A."/>
            <person name="Denef V.J."/>
            <person name="McMahon K.D."/>
            <person name="Konstantinidis K.T."/>
            <person name="Eloe-Fadrosh E.A."/>
            <person name="Kyrpides N.C."/>
            <person name="Woyke T."/>
        </authorList>
    </citation>
    <scope>NUCLEOTIDE SEQUENCE</scope>
    <source>
        <strain evidence="2">GVMAG-M-3300018416-45</strain>
    </source>
</reference>
<organism evidence="2">
    <name type="scientific">viral metagenome</name>
    <dbReference type="NCBI Taxonomy" id="1070528"/>
    <lineage>
        <taxon>unclassified sequences</taxon>
        <taxon>metagenomes</taxon>
        <taxon>organismal metagenomes</taxon>
    </lineage>
</organism>
<dbReference type="AlphaFoldDB" id="A0A6C0BQK0"/>
<feature type="region of interest" description="Disordered" evidence="1">
    <location>
        <begin position="331"/>
        <end position="361"/>
    </location>
</feature>
<name>A0A6C0BQK0_9ZZZZ</name>
<protein>
    <submittedName>
        <fullName evidence="2">Uncharacterized protein</fullName>
    </submittedName>
</protein>